<dbReference type="PANTHER" id="PTHR37019:SF2">
    <property type="entry name" value="EXPERA DOMAIN-CONTAINING PROTEIN"/>
    <property type="match status" value="1"/>
</dbReference>
<feature type="transmembrane region" description="Helical" evidence="1">
    <location>
        <begin position="111"/>
        <end position="135"/>
    </location>
</feature>
<dbReference type="EMBL" id="JAADYS010000477">
    <property type="protein sequence ID" value="KAF4469422.1"/>
    <property type="molecule type" value="Genomic_DNA"/>
</dbReference>
<keyword evidence="1" id="KW-0812">Transmembrane</keyword>
<proteinExistence type="predicted"/>
<keyword evidence="1" id="KW-1133">Transmembrane helix</keyword>
<dbReference type="Proteomes" id="UP000554235">
    <property type="component" value="Unassembled WGS sequence"/>
</dbReference>
<protein>
    <submittedName>
        <fullName evidence="2">Uncharacterized protein</fullName>
    </submittedName>
</protein>
<evidence type="ECO:0000313" key="2">
    <source>
        <dbReference type="EMBL" id="KAF4469422.1"/>
    </source>
</evidence>
<evidence type="ECO:0000313" key="3">
    <source>
        <dbReference type="Proteomes" id="UP000554235"/>
    </source>
</evidence>
<keyword evidence="3" id="KW-1185">Reference proteome</keyword>
<dbReference type="PANTHER" id="PTHR37019">
    <property type="entry name" value="CHROMOSOME 1, WHOLE GENOME SHOTGUN SEQUENCE"/>
    <property type="match status" value="1"/>
</dbReference>
<gene>
    <name evidence="2" type="ORF">FALBO_3678</name>
</gene>
<dbReference type="AlphaFoldDB" id="A0A8H4LJQ9"/>
<accession>A0A8H4LJQ9</accession>
<reference evidence="2 3" key="1">
    <citation type="submission" date="2020-01" db="EMBL/GenBank/DDBJ databases">
        <title>Identification and distribution of gene clusters putatively required for synthesis of sphingolipid metabolism inhibitors in phylogenetically diverse species of the filamentous fungus Fusarium.</title>
        <authorList>
            <person name="Kim H.-S."/>
            <person name="Busman M."/>
            <person name="Brown D.W."/>
            <person name="Divon H."/>
            <person name="Uhlig S."/>
            <person name="Proctor R.H."/>
        </authorList>
    </citation>
    <scope>NUCLEOTIDE SEQUENCE [LARGE SCALE GENOMIC DNA]</scope>
    <source>
        <strain evidence="2 3">NRRL 20459</strain>
    </source>
</reference>
<evidence type="ECO:0000256" key="1">
    <source>
        <dbReference type="SAM" id="Phobius"/>
    </source>
</evidence>
<comment type="caution">
    <text evidence="2">The sequence shown here is derived from an EMBL/GenBank/DDBJ whole genome shotgun (WGS) entry which is preliminary data.</text>
</comment>
<keyword evidence="1" id="KW-0472">Membrane</keyword>
<sequence>MDSPPISRIFPPFYAFMFLTLEPAIIATSMIALVLSPTNFFISLAPDTSSGALFHKNPSTATCGASESWNTPQLRALHYQYMSAFAFSAVIEPLMLFIARYRISNSSDAEQVIRGVLLSFLAFDAFHAFATAGVVGLDAVLPWSTSVNWYSCINVWVPVAWMIVRTCWLVGAGRGHQIRLKKD</sequence>
<feature type="transmembrane region" description="Helical" evidence="1">
    <location>
        <begin position="147"/>
        <end position="172"/>
    </location>
</feature>
<name>A0A8H4LJQ9_9HYPO</name>
<organism evidence="2 3">
    <name type="scientific">Fusarium albosuccineum</name>
    <dbReference type="NCBI Taxonomy" id="1237068"/>
    <lineage>
        <taxon>Eukaryota</taxon>
        <taxon>Fungi</taxon>
        <taxon>Dikarya</taxon>
        <taxon>Ascomycota</taxon>
        <taxon>Pezizomycotina</taxon>
        <taxon>Sordariomycetes</taxon>
        <taxon>Hypocreomycetidae</taxon>
        <taxon>Hypocreales</taxon>
        <taxon>Nectriaceae</taxon>
        <taxon>Fusarium</taxon>
        <taxon>Fusarium decemcellulare species complex</taxon>
    </lineage>
</organism>
<dbReference type="OrthoDB" id="5136613at2759"/>
<feature type="transmembrane region" description="Helical" evidence="1">
    <location>
        <begin position="79"/>
        <end position="99"/>
    </location>
</feature>
<feature type="transmembrane region" description="Helical" evidence="1">
    <location>
        <begin position="12"/>
        <end position="35"/>
    </location>
</feature>